<comment type="catalytic activity">
    <reaction evidence="6">
        <text>N(6)-[(R)-S(8)-aminomethyldihydrolipoyl]-L-lysyl-[protein] + (6S)-5,6,7,8-tetrahydrofolate = N(6)-[(R)-dihydrolipoyl]-L-lysyl-[protein] + (6R)-5,10-methylene-5,6,7,8-tetrahydrofolate + NH4(+)</text>
        <dbReference type="Rhea" id="RHEA:16945"/>
        <dbReference type="Rhea" id="RHEA-COMP:10475"/>
        <dbReference type="Rhea" id="RHEA-COMP:10492"/>
        <dbReference type="ChEBI" id="CHEBI:15636"/>
        <dbReference type="ChEBI" id="CHEBI:28938"/>
        <dbReference type="ChEBI" id="CHEBI:57453"/>
        <dbReference type="ChEBI" id="CHEBI:83100"/>
        <dbReference type="ChEBI" id="CHEBI:83143"/>
        <dbReference type="EC" id="2.1.2.10"/>
    </reaction>
</comment>
<dbReference type="InterPro" id="IPR006222">
    <property type="entry name" value="GCVT_N"/>
</dbReference>
<dbReference type="NCBIfam" id="NF010093">
    <property type="entry name" value="PRK13579.1"/>
    <property type="match status" value="1"/>
</dbReference>
<feature type="binding site" evidence="7">
    <location>
        <position position="194"/>
    </location>
    <ligand>
        <name>substrate</name>
    </ligand>
</feature>
<evidence type="ECO:0000256" key="4">
    <source>
        <dbReference type="ARBA" id="ARBA00022679"/>
    </source>
</evidence>
<evidence type="ECO:0000313" key="11">
    <source>
        <dbReference type="Proteomes" id="UP000712713"/>
    </source>
</evidence>
<evidence type="ECO:0000259" key="9">
    <source>
        <dbReference type="Pfam" id="PF08669"/>
    </source>
</evidence>
<reference evidence="10" key="2">
    <citation type="submission" date="2021-09" db="EMBL/GenBank/DDBJ databases">
        <authorList>
            <person name="Gilroy R."/>
        </authorList>
    </citation>
    <scope>NUCLEOTIDE SEQUENCE</scope>
    <source>
        <strain evidence="10">ChiGjej3B3-7470</strain>
    </source>
</reference>
<dbReference type="GO" id="GO:0004047">
    <property type="term" value="F:aminomethyltransferase activity"/>
    <property type="evidence" value="ECO:0007669"/>
    <property type="project" value="UniProtKB-EC"/>
</dbReference>
<dbReference type="PANTHER" id="PTHR43757">
    <property type="entry name" value="AMINOMETHYLTRANSFERASE"/>
    <property type="match status" value="1"/>
</dbReference>
<name>A0A921EQ41_9ACTN</name>
<dbReference type="NCBIfam" id="NF001567">
    <property type="entry name" value="PRK00389.1"/>
    <property type="match status" value="1"/>
</dbReference>
<dbReference type="InterPro" id="IPR029043">
    <property type="entry name" value="GcvT/YgfZ_C"/>
</dbReference>
<dbReference type="SUPFAM" id="SSF101790">
    <property type="entry name" value="Aminomethyltransferase beta-barrel domain"/>
    <property type="match status" value="1"/>
</dbReference>
<feature type="domain" description="Aminomethyltransferase C-terminal" evidence="9">
    <location>
        <begin position="286"/>
        <end position="363"/>
    </location>
</feature>
<comment type="similarity">
    <text evidence="1">Belongs to the GcvT family.</text>
</comment>
<accession>A0A921EQ41</accession>
<feature type="domain" description="GCVT N-terminal" evidence="8">
    <location>
        <begin position="6"/>
        <end position="255"/>
    </location>
</feature>
<evidence type="ECO:0000256" key="2">
    <source>
        <dbReference type="ARBA" id="ARBA00012616"/>
    </source>
</evidence>
<dbReference type="SUPFAM" id="SSF103025">
    <property type="entry name" value="Folate-binding domain"/>
    <property type="match status" value="1"/>
</dbReference>
<dbReference type="Gene3D" id="4.10.1250.10">
    <property type="entry name" value="Aminomethyltransferase fragment"/>
    <property type="match status" value="1"/>
</dbReference>
<comment type="caution">
    <text evidence="10">The sequence shown here is derived from an EMBL/GenBank/DDBJ whole genome shotgun (WGS) entry which is preliminary data.</text>
</comment>
<dbReference type="Gene3D" id="3.30.70.1400">
    <property type="entry name" value="Aminomethyltransferase beta-barrel domains"/>
    <property type="match status" value="1"/>
</dbReference>
<evidence type="ECO:0000256" key="3">
    <source>
        <dbReference type="ARBA" id="ARBA00022576"/>
    </source>
</evidence>
<proteinExistence type="inferred from homology"/>
<dbReference type="NCBIfam" id="TIGR00528">
    <property type="entry name" value="gcvT"/>
    <property type="match status" value="1"/>
</dbReference>
<dbReference type="EC" id="2.1.2.10" evidence="2"/>
<keyword evidence="3" id="KW-0032">Aminotransferase</keyword>
<dbReference type="InterPro" id="IPR028896">
    <property type="entry name" value="GcvT/YgfZ/DmdA"/>
</dbReference>
<dbReference type="Gene3D" id="2.40.30.110">
    <property type="entry name" value="Aminomethyltransferase beta-barrel domains"/>
    <property type="match status" value="1"/>
</dbReference>
<dbReference type="InterPro" id="IPR027266">
    <property type="entry name" value="TrmE/GcvT-like"/>
</dbReference>
<dbReference type="GO" id="GO:0008483">
    <property type="term" value="F:transaminase activity"/>
    <property type="evidence" value="ECO:0007669"/>
    <property type="project" value="UniProtKB-KW"/>
</dbReference>
<evidence type="ECO:0000256" key="1">
    <source>
        <dbReference type="ARBA" id="ARBA00008609"/>
    </source>
</evidence>
<dbReference type="PANTHER" id="PTHR43757:SF2">
    <property type="entry name" value="AMINOMETHYLTRANSFERASE, MITOCHONDRIAL"/>
    <property type="match status" value="1"/>
</dbReference>
<dbReference type="InterPro" id="IPR006223">
    <property type="entry name" value="GcvT"/>
</dbReference>
<sequence length="369" mass="39435">MKTTALHALHKELGGKLVDFAGWELPVQYAGIIAEHNHTRESASLFDVSHMGQVLVRPKSGKLEDAAAALETLMPVSVAGLAEYRQRYGLFTNVDGGVLDDLMFANHVTHFYVVVNAARAAHDVNHLRTLDGVTVEPQRDRALLALQGPKAETALSRLIPDAASMVFMDSVITQWDGTEVWVSRSGYTGEDGYEISVPNERAEEFARALLAMDEVAPAGLGARDSLRLEAGMPLYGHDLDTGVTPVEAGLSFAIPKVRRTGGSRAGGFPGADDILQELATGASRIRVGLKPAGRAPVREGAPIYLTETQSEPVAKVTSGGFGPTVGGPIAMGMLPPDVEPGTTVFAEVRGKRLPLSVVELPFVPHNYKR</sequence>
<organism evidence="10 11">
    <name type="scientific">Tessaracoccus flavescens</name>
    <dbReference type="NCBI Taxonomy" id="399497"/>
    <lineage>
        <taxon>Bacteria</taxon>
        <taxon>Bacillati</taxon>
        <taxon>Actinomycetota</taxon>
        <taxon>Actinomycetes</taxon>
        <taxon>Propionibacteriales</taxon>
        <taxon>Propionibacteriaceae</taxon>
        <taxon>Tessaracoccus</taxon>
    </lineage>
</organism>
<protein>
    <recommendedName>
        <fullName evidence="2">aminomethyltransferase</fullName>
        <ecNumber evidence="2">2.1.2.10</ecNumber>
    </recommendedName>
    <alternativeName>
        <fullName evidence="5">Glycine cleavage system T protein</fullName>
    </alternativeName>
</protein>
<evidence type="ECO:0000313" key="10">
    <source>
        <dbReference type="EMBL" id="HJE51421.1"/>
    </source>
</evidence>
<dbReference type="Pfam" id="PF08669">
    <property type="entry name" value="GCV_T_C"/>
    <property type="match status" value="1"/>
</dbReference>
<evidence type="ECO:0000259" key="8">
    <source>
        <dbReference type="Pfam" id="PF01571"/>
    </source>
</evidence>
<dbReference type="Pfam" id="PF01571">
    <property type="entry name" value="GCV_T"/>
    <property type="match status" value="1"/>
</dbReference>
<dbReference type="AlphaFoldDB" id="A0A921EQ41"/>
<dbReference type="Gene3D" id="3.30.1360.120">
    <property type="entry name" value="Probable tRNA modification gtpase trme, domain 1"/>
    <property type="match status" value="1"/>
</dbReference>
<dbReference type="GO" id="GO:0006546">
    <property type="term" value="P:glycine catabolic process"/>
    <property type="evidence" value="ECO:0007669"/>
    <property type="project" value="InterPro"/>
</dbReference>
<dbReference type="EMBL" id="DYZF01000135">
    <property type="protein sequence ID" value="HJE51421.1"/>
    <property type="molecule type" value="Genomic_DNA"/>
</dbReference>
<dbReference type="GO" id="GO:0005960">
    <property type="term" value="C:glycine cleavage complex"/>
    <property type="evidence" value="ECO:0007669"/>
    <property type="project" value="InterPro"/>
</dbReference>
<evidence type="ECO:0000256" key="5">
    <source>
        <dbReference type="ARBA" id="ARBA00031395"/>
    </source>
</evidence>
<dbReference type="InterPro" id="IPR013977">
    <property type="entry name" value="GcvT_C"/>
</dbReference>
<dbReference type="PIRSF" id="PIRSF006487">
    <property type="entry name" value="GcvT"/>
    <property type="match status" value="1"/>
</dbReference>
<keyword evidence="4 10" id="KW-0808">Transferase</keyword>
<reference evidence="10" key="1">
    <citation type="journal article" date="2021" name="PeerJ">
        <title>Extensive microbial diversity within the chicken gut microbiome revealed by metagenomics and culture.</title>
        <authorList>
            <person name="Gilroy R."/>
            <person name="Ravi A."/>
            <person name="Getino M."/>
            <person name="Pursley I."/>
            <person name="Horton D.L."/>
            <person name="Alikhan N.F."/>
            <person name="Baker D."/>
            <person name="Gharbi K."/>
            <person name="Hall N."/>
            <person name="Watson M."/>
            <person name="Adriaenssens E.M."/>
            <person name="Foster-Nyarko E."/>
            <person name="Jarju S."/>
            <person name="Secka A."/>
            <person name="Antonio M."/>
            <person name="Oren A."/>
            <person name="Chaudhuri R.R."/>
            <person name="La Ragione R."/>
            <person name="Hildebrand F."/>
            <person name="Pallen M.J."/>
        </authorList>
    </citation>
    <scope>NUCLEOTIDE SEQUENCE</scope>
    <source>
        <strain evidence="10">ChiGjej3B3-7470</strain>
    </source>
</reference>
<gene>
    <name evidence="10" type="primary">gcvT</name>
    <name evidence="10" type="ORF">K8V15_05505</name>
</gene>
<dbReference type="Proteomes" id="UP000712713">
    <property type="component" value="Unassembled WGS sequence"/>
</dbReference>
<evidence type="ECO:0000256" key="6">
    <source>
        <dbReference type="ARBA" id="ARBA00047665"/>
    </source>
</evidence>
<evidence type="ECO:0000256" key="7">
    <source>
        <dbReference type="PIRSR" id="PIRSR006487-1"/>
    </source>
</evidence>